<dbReference type="VEuPathDB" id="TriTrypDB:TvY486_0905690"/>
<evidence type="ECO:0000313" key="2">
    <source>
        <dbReference type="EMBL" id="CCC50748.1"/>
    </source>
</evidence>
<organism evidence="2">
    <name type="scientific">Trypanosoma vivax (strain Y486)</name>
    <dbReference type="NCBI Taxonomy" id="1055687"/>
    <lineage>
        <taxon>Eukaryota</taxon>
        <taxon>Discoba</taxon>
        <taxon>Euglenozoa</taxon>
        <taxon>Kinetoplastea</taxon>
        <taxon>Metakinetoplastina</taxon>
        <taxon>Trypanosomatida</taxon>
        <taxon>Trypanosomatidae</taxon>
        <taxon>Trypanosoma</taxon>
        <taxon>Duttonella</taxon>
    </lineage>
</organism>
<feature type="region of interest" description="Disordered" evidence="1">
    <location>
        <begin position="1"/>
        <end position="34"/>
    </location>
</feature>
<sequence>MASAPRVGRKGGKVASSPHLINHELTPGGAMSPASLLMHTEGTTIFSDPNAAHPFDPDAITNTKRPASSEVNILQFDMDAIQLIGRGVVVGRAKQVRTRMRKPQVERDTVETKFREAIAMQKNSPVLPSESLWLEKLSWHNLLAMHRPHEALLFATVIASNVLDSCVLVVVPRYFEVSYVKNQLISLSTSISSSDVGTLCGQTFEGAKSTRLWVTSAEMALLYLAKLQTISPFTHVIIPCPLSTTPLLSCFVRVFHEWLKKSSKHSSPARLVVTTGQSNCTHIAKAVGEVKIPFIDDDAMDLSSFSYDEVCALLGKEMMEMERDQKGKLPSPAKRLVDYTARLASELVRHILHSSSTPQVIVIFTAESRDTLTALQEACIDDCAVFSGLKSTSIKSEMKHRVHVMNHVRYALDSDNEYTIVLDMGTIRRSTAQHKSESFMAANNTEWETKTEREERIFSLSAGRNGCYFAFFPDEVCTTVCGDVQPFPDMISVESAFVQCARASIPVNVMTTALSSFSAETAEQVMHEVAEKCMIVNPRNLAVTFVGEIAARLPVEIDIAYFIVGGCNIGLGEAALVIGSVAALPFRTTAPLTYSMDQWSEFTQNSRSKYAGDIAVHSDLAADALVFLEWLRLRARGAPTDAFLEEILVQEFKMEKIAMLMNYMRDQLTNYVFLEHFDHPDQLENVSNCLKDNSSILLLLMSVALARRAAFIRDAGSINPKDRHASMVFVRTSKQLVPHSFIPSGTKWETGGIMISVLLKNSSSILAGLFSLIHTPYFFASLLLLYPQVEYSRPILTDKGRVVYFGVSCNMQMKRFAVLIDEAAQILDFRERMNSAMGCMQALRTLTHPITRTKFALALKEHDRFFDMERLHKEIQRQLQELVTELSVQEHQGSFETFATHCIAPKEIVPATDTQATDVLMLRHFSDGSLWEREQKSTPIFAMSPGNLSDGVDGTFKGILDVDNDDDDDEVEIIQNSYFMRHGPLIEDEED</sequence>
<dbReference type="AlphaFoldDB" id="G0U392"/>
<protein>
    <submittedName>
        <fullName evidence="2">Uncharacterized protein</fullName>
    </submittedName>
</protein>
<name>G0U392_TRYVY</name>
<proteinExistence type="predicted"/>
<accession>G0U392</accession>
<gene>
    <name evidence="2" type="ORF">TVY486_0905690</name>
</gene>
<dbReference type="EMBL" id="HE573025">
    <property type="protein sequence ID" value="CCC50748.1"/>
    <property type="molecule type" value="Genomic_DNA"/>
</dbReference>
<evidence type="ECO:0000256" key="1">
    <source>
        <dbReference type="SAM" id="MobiDB-lite"/>
    </source>
</evidence>
<reference evidence="2" key="1">
    <citation type="journal article" date="2012" name="Proc. Natl. Acad. Sci. U.S.A.">
        <title>Antigenic diversity is generated by distinct evolutionary mechanisms in African trypanosome species.</title>
        <authorList>
            <person name="Jackson A.P."/>
            <person name="Berry A."/>
            <person name="Aslett M."/>
            <person name="Allison H.C."/>
            <person name="Burton P."/>
            <person name="Vavrova-Anderson J."/>
            <person name="Brown R."/>
            <person name="Browne H."/>
            <person name="Corton N."/>
            <person name="Hauser H."/>
            <person name="Gamble J."/>
            <person name="Gilderthorp R."/>
            <person name="Marcello L."/>
            <person name="McQuillan J."/>
            <person name="Otto T.D."/>
            <person name="Quail M.A."/>
            <person name="Sanders M.J."/>
            <person name="van Tonder A."/>
            <person name="Ginger M.L."/>
            <person name="Field M.C."/>
            <person name="Barry J.D."/>
            <person name="Hertz-Fowler C."/>
            <person name="Berriman M."/>
        </authorList>
    </citation>
    <scope>NUCLEOTIDE SEQUENCE</scope>
    <source>
        <strain evidence="2">Y486</strain>
    </source>
</reference>